<feature type="transmembrane region" description="Helical" evidence="11">
    <location>
        <begin position="234"/>
        <end position="251"/>
    </location>
</feature>
<gene>
    <name evidence="12" type="ORF">CYBJADRAFT_172215</name>
</gene>
<feature type="transmembrane region" description="Helical" evidence="11">
    <location>
        <begin position="317"/>
        <end position="335"/>
    </location>
</feature>
<evidence type="ECO:0000256" key="3">
    <source>
        <dbReference type="ARBA" id="ARBA00004906"/>
    </source>
</evidence>
<evidence type="ECO:0000256" key="8">
    <source>
        <dbReference type="ARBA" id="ARBA00022989"/>
    </source>
</evidence>
<evidence type="ECO:0000256" key="11">
    <source>
        <dbReference type="SAM" id="Phobius"/>
    </source>
</evidence>
<evidence type="ECO:0000256" key="6">
    <source>
        <dbReference type="ARBA" id="ARBA00022692"/>
    </source>
</evidence>
<feature type="non-terminal residue" evidence="12">
    <location>
        <position position="1"/>
    </location>
</feature>
<keyword evidence="8 11" id="KW-1133">Transmembrane helix</keyword>
<dbReference type="GO" id="GO:0061630">
    <property type="term" value="F:ubiquitin protein ligase activity"/>
    <property type="evidence" value="ECO:0007669"/>
    <property type="project" value="UniProtKB-EC"/>
</dbReference>
<comment type="pathway">
    <text evidence="3">Protein modification; protein ubiquitination.</text>
</comment>
<comment type="catalytic activity">
    <reaction evidence="1">
        <text>S-ubiquitinyl-[E2 ubiquitin-conjugating enzyme]-L-cysteine + [acceptor protein]-L-lysine = [E2 ubiquitin-conjugating enzyme]-L-cysteine + N(6)-ubiquitinyl-[acceptor protein]-L-lysine.</text>
        <dbReference type="EC" id="2.3.2.27"/>
    </reaction>
</comment>
<dbReference type="OMA" id="NNELHEN"/>
<evidence type="ECO:0000256" key="4">
    <source>
        <dbReference type="ARBA" id="ARBA00012483"/>
    </source>
</evidence>
<accession>A0A1E4S3X3</accession>
<reference evidence="12 13" key="1">
    <citation type="journal article" date="2016" name="Proc. Natl. Acad. Sci. U.S.A.">
        <title>Comparative genomics of biotechnologically important yeasts.</title>
        <authorList>
            <person name="Riley R."/>
            <person name="Haridas S."/>
            <person name="Wolfe K.H."/>
            <person name="Lopes M.R."/>
            <person name="Hittinger C.T."/>
            <person name="Goeker M."/>
            <person name="Salamov A.A."/>
            <person name="Wisecaver J.H."/>
            <person name="Long T.M."/>
            <person name="Calvey C.H."/>
            <person name="Aerts A.L."/>
            <person name="Barry K.W."/>
            <person name="Choi C."/>
            <person name="Clum A."/>
            <person name="Coughlan A.Y."/>
            <person name="Deshpande S."/>
            <person name="Douglass A.P."/>
            <person name="Hanson S.J."/>
            <person name="Klenk H.-P."/>
            <person name="LaButti K.M."/>
            <person name="Lapidus A."/>
            <person name="Lindquist E.A."/>
            <person name="Lipzen A.M."/>
            <person name="Meier-Kolthoff J.P."/>
            <person name="Ohm R.A."/>
            <person name="Otillar R.P."/>
            <person name="Pangilinan J.L."/>
            <person name="Peng Y."/>
            <person name="Rokas A."/>
            <person name="Rosa C.A."/>
            <person name="Scheuner C."/>
            <person name="Sibirny A.A."/>
            <person name="Slot J.C."/>
            <person name="Stielow J.B."/>
            <person name="Sun H."/>
            <person name="Kurtzman C.P."/>
            <person name="Blackwell M."/>
            <person name="Grigoriev I.V."/>
            <person name="Jeffries T.W."/>
        </authorList>
    </citation>
    <scope>NUCLEOTIDE SEQUENCE [LARGE SCALE GENOMIC DNA]</scope>
    <source>
        <strain evidence="13">ATCC 18201 / CBS 1600 / BCRC 20928 / JCM 3617 / NBRC 0987 / NRRL Y-1542</strain>
    </source>
</reference>
<feature type="compositionally biased region" description="Acidic residues" evidence="10">
    <location>
        <begin position="118"/>
        <end position="131"/>
    </location>
</feature>
<dbReference type="GO" id="GO:0036503">
    <property type="term" value="P:ERAD pathway"/>
    <property type="evidence" value="ECO:0007669"/>
    <property type="project" value="TreeGrafter"/>
</dbReference>
<name>A0A1E4S3X3_CYBJN</name>
<proteinExistence type="predicted"/>
<comment type="subcellular location">
    <subcellularLocation>
        <location evidence="2">Membrane</location>
        <topology evidence="2">Multi-pass membrane protein</topology>
    </subcellularLocation>
</comment>
<evidence type="ECO:0000256" key="1">
    <source>
        <dbReference type="ARBA" id="ARBA00000900"/>
    </source>
</evidence>
<feature type="region of interest" description="Disordered" evidence="10">
    <location>
        <begin position="1"/>
        <end position="143"/>
    </location>
</feature>
<organism evidence="12 13">
    <name type="scientific">Cyberlindnera jadinii (strain ATCC 18201 / CBS 1600 / BCRC 20928 / JCM 3617 / NBRC 0987 / NRRL Y-1542)</name>
    <name type="common">Torula yeast</name>
    <name type="synonym">Candida utilis</name>
    <dbReference type="NCBI Taxonomy" id="983966"/>
    <lineage>
        <taxon>Eukaryota</taxon>
        <taxon>Fungi</taxon>
        <taxon>Dikarya</taxon>
        <taxon>Ascomycota</taxon>
        <taxon>Saccharomycotina</taxon>
        <taxon>Saccharomycetes</taxon>
        <taxon>Phaffomycetales</taxon>
        <taxon>Phaffomycetaceae</taxon>
        <taxon>Cyberlindnera</taxon>
    </lineage>
</organism>
<dbReference type="EMBL" id="KV453928">
    <property type="protein sequence ID" value="ODV74227.1"/>
    <property type="molecule type" value="Genomic_DNA"/>
</dbReference>
<feature type="transmembrane region" description="Helical" evidence="11">
    <location>
        <begin position="379"/>
        <end position="397"/>
    </location>
</feature>
<feature type="compositionally biased region" description="Acidic residues" evidence="10">
    <location>
        <begin position="80"/>
        <end position="106"/>
    </location>
</feature>
<dbReference type="OrthoDB" id="1108038at2759"/>
<keyword evidence="6 11" id="KW-0812">Transmembrane</keyword>
<feature type="compositionally biased region" description="Low complexity" evidence="10">
    <location>
        <begin position="1"/>
        <end position="32"/>
    </location>
</feature>
<dbReference type="GeneID" id="30990701"/>
<feature type="compositionally biased region" description="Basic and acidic residues" evidence="10">
    <location>
        <begin position="107"/>
        <end position="117"/>
    </location>
</feature>
<evidence type="ECO:0000256" key="7">
    <source>
        <dbReference type="ARBA" id="ARBA00022786"/>
    </source>
</evidence>
<dbReference type="AlphaFoldDB" id="A0A1E4S3X3"/>
<sequence>AQQQALQQQQQRDVAQERQQNNEDVNQDVNQELVHALRDMENGDPQRLIERIYDTLQGDHQLAEEDNGNALGEHDQHSDSDEDDSDFVPVDSDLESDNSDEPEEIEQFERFLNHDEFQRDDDDEQLDDDHSDDGHSDAAEDDELPRLFDRVVRGAAQVPDPPLERPNRIPEREEIPQFEDLLQERLGAVDPGLRVEQDNIDNEAFFFTLPIPLVILAADLFIVIYLLSVYFVPTLVGTSLVHLVFFLASLLKGSVYKTVGKFVPLPDDESVMNLVKLAKDHSPSLLSIALKNTVQPVWRGLLAIHNQDKPLTKFERILILCVFFLTFVSAIHMTLSRPKARFRATGKPIVGIERKTYVILFGLLSTIKVFSIFAIELFLFPTFCGGLLIFVLSPIFLDETKWNLLSFSFTD</sequence>
<evidence type="ECO:0000256" key="2">
    <source>
        <dbReference type="ARBA" id="ARBA00004141"/>
    </source>
</evidence>
<keyword evidence="9 11" id="KW-0472">Membrane</keyword>
<dbReference type="EC" id="2.3.2.27" evidence="4"/>
<dbReference type="PANTHER" id="PTHR13145:SF0">
    <property type="entry name" value="E3 UBIQUITIN-PROTEIN LIGASE MARCHF6"/>
    <property type="match status" value="1"/>
</dbReference>
<keyword evidence="7" id="KW-0833">Ubl conjugation pathway</keyword>
<evidence type="ECO:0000313" key="13">
    <source>
        <dbReference type="Proteomes" id="UP000094389"/>
    </source>
</evidence>
<dbReference type="Proteomes" id="UP000094389">
    <property type="component" value="Unassembled WGS sequence"/>
</dbReference>
<dbReference type="RefSeq" id="XP_020071266.1">
    <property type="nucleotide sequence ID" value="XM_020216305.1"/>
</dbReference>
<protein>
    <recommendedName>
        <fullName evidence="4">RING-type E3 ubiquitin transferase</fullName>
        <ecNumber evidence="4">2.3.2.27</ecNumber>
    </recommendedName>
</protein>
<evidence type="ECO:0000313" key="12">
    <source>
        <dbReference type="EMBL" id="ODV74227.1"/>
    </source>
</evidence>
<feature type="transmembrane region" description="Helical" evidence="11">
    <location>
        <begin position="356"/>
        <end position="373"/>
    </location>
</feature>
<feature type="transmembrane region" description="Helical" evidence="11">
    <location>
        <begin position="204"/>
        <end position="227"/>
    </location>
</feature>
<keyword evidence="13" id="KW-1185">Reference proteome</keyword>
<evidence type="ECO:0000256" key="9">
    <source>
        <dbReference type="ARBA" id="ARBA00023136"/>
    </source>
</evidence>
<dbReference type="PANTHER" id="PTHR13145">
    <property type="entry name" value="SSM4 PROTEIN"/>
    <property type="match status" value="1"/>
</dbReference>
<evidence type="ECO:0000256" key="10">
    <source>
        <dbReference type="SAM" id="MobiDB-lite"/>
    </source>
</evidence>
<keyword evidence="5" id="KW-0808">Transferase</keyword>
<evidence type="ECO:0000256" key="5">
    <source>
        <dbReference type="ARBA" id="ARBA00022679"/>
    </source>
</evidence>
<dbReference type="STRING" id="983966.A0A1E4S3X3"/>
<feature type="compositionally biased region" description="Basic and acidic residues" evidence="10">
    <location>
        <begin position="132"/>
        <end position="143"/>
    </location>
</feature>
<dbReference type="GO" id="GO:0005789">
    <property type="term" value="C:endoplasmic reticulum membrane"/>
    <property type="evidence" value="ECO:0007669"/>
    <property type="project" value="TreeGrafter"/>
</dbReference>